<dbReference type="AlphaFoldDB" id="A0A420YJ04"/>
<dbReference type="OrthoDB" id="5424295at2759"/>
<reference evidence="2 3" key="1">
    <citation type="submission" date="2018-08" db="EMBL/GenBank/DDBJ databases">
        <title>Draft genome of the lignicolous fungus Coniochaeta pulveracea.</title>
        <authorList>
            <person name="Borstlap C.J."/>
            <person name="De Witt R.N."/>
            <person name="Botha A."/>
            <person name="Volschenk H."/>
        </authorList>
    </citation>
    <scope>NUCLEOTIDE SEQUENCE [LARGE SCALE GENOMIC DNA]</scope>
    <source>
        <strain evidence="2 3">CAB683</strain>
    </source>
</reference>
<dbReference type="Proteomes" id="UP000275385">
    <property type="component" value="Unassembled WGS sequence"/>
</dbReference>
<comment type="caution">
    <text evidence="2">The sequence shown here is derived from an EMBL/GenBank/DDBJ whole genome shotgun (WGS) entry which is preliminary data.</text>
</comment>
<evidence type="ECO:0000313" key="3">
    <source>
        <dbReference type="Proteomes" id="UP000275385"/>
    </source>
</evidence>
<feature type="signal peptide" evidence="1">
    <location>
        <begin position="1"/>
        <end position="18"/>
    </location>
</feature>
<accession>A0A420YJ04</accession>
<evidence type="ECO:0000313" key="2">
    <source>
        <dbReference type="EMBL" id="RKU47869.1"/>
    </source>
</evidence>
<gene>
    <name evidence="2" type="ORF">DL546_008668</name>
</gene>
<keyword evidence="1" id="KW-0732">Signal</keyword>
<feature type="chain" id="PRO_5019359005" description="CBM1 domain-containing protein" evidence="1">
    <location>
        <begin position="19"/>
        <end position="248"/>
    </location>
</feature>
<dbReference type="Gene3D" id="2.60.120.260">
    <property type="entry name" value="Galactose-binding domain-like"/>
    <property type="match status" value="1"/>
</dbReference>
<proteinExistence type="predicted"/>
<evidence type="ECO:0008006" key="4">
    <source>
        <dbReference type="Google" id="ProtNLM"/>
    </source>
</evidence>
<sequence>MQLIVISLFLGLTATVSAAITTCSADNCYRALFPCKSAAAWSTASSFCATITAGTSTATNYPTRATSACGTAPARYISACACGPTCTPTPTPCPSLGLIPNGDFECDLASWTVQVPDPAATPSIISPGNTGSKAFQVHLGSSPISPELGVSARIISATVPVTVGTPGTLTFSTFFTAGTEGFIGVLINGSPVFTDDAHDRPIGVWNGFSLDYTPTSDSLTVTFEFLFDAARANTGDMRIDGVGFYYLG</sequence>
<keyword evidence="3" id="KW-1185">Reference proteome</keyword>
<organism evidence="2 3">
    <name type="scientific">Coniochaeta pulveracea</name>
    <dbReference type="NCBI Taxonomy" id="177199"/>
    <lineage>
        <taxon>Eukaryota</taxon>
        <taxon>Fungi</taxon>
        <taxon>Dikarya</taxon>
        <taxon>Ascomycota</taxon>
        <taxon>Pezizomycotina</taxon>
        <taxon>Sordariomycetes</taxon>
        <taxon>Sordariomycetidae</taxon>
        <taxon>Coniochaetales</taxon>
        <taxon>Coniochaetaceae</taxon>
        <taxon>Coniochaeta</taxon>
    </lineage>
</organism>
<dbReference type="EMBL" id="QVQW01000007">
    <property type="protein sequence ID" value="RKU47869.1"/>
    <property type="molecule type" value="Genomic_DNA"/>
</dbReference>
<evidence type="ECO:0000256" key="1">
    <source>
        <dbReference type="SAM" id="SignalP"/>
    </source>
</evidence>
<protein>
    <recommendedName>
        <fullName evidence="4">CBM1 domain-containing protein</fullName>
    </recommendedName>
</protein>
<name>A0A420YJ04_9PEZI</name>